<proteinExistence type="predicted"/>
<keyword evidence="4" id="KW-1185">Reference proteome</keyword>
<dbReference type="AlphaFoldDB" id="A0A5C3QGG0"/>
<feature type="region of interest" description="Disordered" evidence="2">
    <location>
        <begin position="334"/>
        <end position="365"/>
    </location>
</feature>
<dbReference type="Proteomes" id="UP000305067">
    <property type="component" value="Unassembled WGS sequence"/>
</dbReference>
<evidence type="ECO:0000256" key="1">
    <source>
        <dbReference type="SAM" id="Coils"/>
    </source>
</evidence>
<gene>
    <name evidence="3" type="ORF">BDV98DRAFT_583513</name>
</gene>
<accession>A0A5C3QGG0</accession>
<organism evidence="3 4">
    <name type="scientific">Pterulicium gracile</name>
    <dbReference type="NCBI Taxonomy" id="1884261"/>
    <lineage>
        <taxon>Eukaryota</taxon>
        <taxon>Fungi</taxon>
        <taxon>Dikarya</taxon>
        <taxon>Basidiomycota</taxon>
        <taxon>Agaricomycotina</taxon>
        <taxon>Agaricomycetes</taxon>
        <taxon>Agaricomycetidae</taxon>
        <taxon>Agaricales</taxon>
        <taxon>Pleurotineae</taxon>
        <taxon>Pterulaceae</taxon>
        <taxon>Pterulicium</taxon>
    </lineage>
</organism>
<feature type="coiled-coil region" evidence="1">
    <location>
        <begin position="67"/>
        <end position="150"/>
    </location>
</feature>
<name>A0A5C3QGG0_9AGAR</name>
<evidence type="ECO:0000313" key="3">
    <source>
        <dbReference type="EMBL" id="TFL00230.1"/>
    </source>
</evidence>
<evidence type="ECO:0000313" key="4">
    <source>
        <dbReference type="Proteomes" id="UP000305067"/>
    </source>
</evidence>
<sequence length="365" mass="39954">MSGHFYPFPTAAVSLGVTQATVSPTPTSTNNRLWATQLNDVLEMSKQVSMELYHNGILLLSAQEKTHLAVAEQIDQLLEENAQLKEENAMSKDEVEGFQTENARLVGQNGRLVQKNADLRQEMLIIEDRLSETTENMQAFRLELDALKAKAASLLSSTPSSSSPDPLAVVPARSIEPVQTISPRPFFAAPRNTHFVPSLSVFPFSARVRPTVVNTVNVNVPTITLNDLPIAITSNDAVMVPTPAPSVAPVVPTLAPSAAPVLHSGHLAVDPAQLAWPPFTSFNGDAEREGVHALRRRVREVRRRERAREPIQRRGQGSRGIAFRAWENGVLDSMETDEGQTSEGAEGFEMLTMEDGEDEDDVHLV</sequence>
<evidence type="ECO:0000256" key="2">
    <source>
        <dbReference type="SAM" id="MobiDB-lite"/>
    </source>
</evidence>
<reference evidence="3 4" key="1">
    <citation type="journal article" date="2019" name="Nat. Ecol. Evol.">
        <title>Megaphylogeny resolves global patterns of mushroom evolution.</title>
        <authorList>
            <person name="Varga T."/>
            <person name="Krizsan K."/>
            <person name="Foldi C."/>
            <person name="Dima B."/>
            <person name="Sanchez-Garcia M."/>
            <person name="Sanchez-Ramirez S."/>
            <person name="Szollosi G.J."/>
            <person name="Szarkandi J.G."/>
            <person name="Papp V."/>
            <person name="Albert L."/>
            <person name="Andreopoulos W."/>
            <person name="Angelini C."/>
            <person name="Antonin V."/>
            <person name="Barry K.W."/>
            <person name="Bougher N.L."/>
            <person name="Buchanan P."/>
            <person name="Buyck B."/>
            <person name="Bense V."/>
            <person name="Catcheside P."/>
            <person name="Chovatia M."/>
            <person name="Cooper J."/>
            <person name="Damon W."/>
            <person name="Desjardin D."/>
            <person name="Finy P."/>
            <person name="Geml J."/>
            <person name="Haridas S."/>
            <person name="Hughes K."/>
            <person name="Justo A."/>
            <person name="Karasinski D."/>
            <person name="Kautmanova I."/>
            <person name="Kiss B."/>
            <person name="Kocsube S."/>
            <person name="Kotiranta H."/>
            <person name="LaButti K.M."/>
            <person name="Lechner B.E."/>
            <person name="Liimatainen K."/>
            <person name="Lipzen A."/>
            <person name="Lukacs Z."/>
            <person name="Mihaltcheva S."/>
            <person name="Morgado L.N."/>
            <person name="Niskanen T."/>
            <person name="Noordeloos M.E."/>
            <person name="Ohm R.A."/>
            <person name="Ortiz-Santana B."/>
            <person name="Ovrebo C."/>
            <person name="Racz N."/>
            <person name="Riley R."/>
            <person name="Savchenko A."/>
            <person name="Shiryaev A."/>
            <person name="Soop K."/>
            <person name="Spirin V."/>
            <person name="Szebenyi C."/>
            <person name="Tomsovsky M."/>
            <person name="Tulloss R.E."/>
            <person name="Uehling J."/>
            <person name="Grigoriev I.V."/>
            <person name="Vagvolgyi C."/>
            <person name="Papp T."/>
            <person name="Martin F.M."/>
            <person name="Miettinen O."/>
            <person name="Hibbett D.S."/>
            <person name="Nagy L.G."/>
        </authorList>
    </citation>
    <scope>NUCLEOTIDE SEQUENCE [LARGE SCALE GENOMIC DNA]</scope>
    <source>
        <strain evidence="3 4">CBS 309.79</strain>
    </source>
</reference>
<feature type="compositionally biased region" description="Acidic residues" evidence="2">
    <location>
        <begin position="352"/>
        <end position="365"/>
    </location>
</feature>
<keyword evidence="1" id="KW-0175">Coiled coil</keyword>
<protein>
    <submittedName>
        <fullName evidence="3">Uncharacterized protein</fullName>
    </submittedName>
</protein>
<dbReference type="EMBL" id="ML178829">
    <property type="protein sequence ID" value="TFL00230.1"/>
    <property type="molecule type" value="Genomic_DNA"/>
</dbReference>